<dbReference type="GO" id="GO:0000166">
    <property type="term" value="F:nucleotide binding"/>
    <property type="evidence" value="ECO:0007669"/>
    <property type="project" value="UniProtKB-KW"/>
</dbReference>
<dbReference type="GO" id="GO:0036220">
    <property type="term" value="F:ITP diphosphatase activity"/>
    <property type="evidence" value="ECO:0007669"/>
    <property type="project" value="UniProtKB-UniRule"/>
</dbReference>
<evidence type="ECO:0000313" key="13">
    <source>
        <dbReference type="Proteomes" id="UP000235589"/>
    </source>
</evidence>
<dbReference type="GO" id="GO:0046872">
    <property type="term" value="F:metal ion binding"/>
    <property type="evidence" value="ECO:0007669"/>
    <property type="project" value="UniProtKB-KW"/>
</dbReference>
<dbReference type="RefSeq" id="WP_102365455.1">
    <property type="nucleotide sequence ID" value="NZ_CP020991.1"/>
</dbReference>
<keyword evidence="6 10" id="KW-0460">Magnesium</keyword>
<feature type="binding site" evidence="10">
    <location>
        <position position="178"/>
    </location>
    <ligand>
        <name>substrate</name>
    </ligand>
</feature>
<comment type="subunit">
    <text evidence="2 10">Homodimer.</text>
</comment>
<dbReference type="KEGG" id="mpec:B9O19_01070"/>
<protein>
    <recommendedName>
        <fullName evidence="10">dITP/XTP pyrophosphatase</fullName>
        <ecNumber evidence="10">3.6.1.66</ecNumber>
    </recommendedName>
    <alternativeName>
        <fullName evidence="10">Non-canonical purine NTP pyrophosphatase</fullName>
    </alternativeName>
    <alternativeName>
        <fullName evidence="10">Non-standard purine NTP pyrophosphatase</fullName>
    </alternativeName>
    <alternativeName>
        <fullName evidence="10">Nucleoside-triphosphate diphosphatase</fullName>
    </alternativeName>
    <alternativeName>
        <fullName evidence="10">Nucleoside-triphosphate pyrophosphatase</fullName>
        <shortName evidence="10">NTPase</shortName>
    </alternativeName>
</protein>
<dbReference type="Gene3D" id="3.90.950.10">
    <property type="match status" value="1"/>
</dbReference>
<keyword evidence="5 10" id="KW-0378">Hydrolase</keyword>
<dbReference type="CDD" id="cd00515">
    <property type="entry name" value="HAM1"/>
    <property type="match status" value="1"/>
</dbReference>
<evidence type="ECO:0000256" key="3">
    <source>
        <dbReference type="ARBA" id="ARBA00022723"/>
    </source>
</evidence>
<evidence type="ECO:0000256" key="1">
    <source>
        <dbReference type="ARBA" id="ARBA00008023"/>
    </source>
</evidence>
<keyword evidence="3 10" id="KW-0479">Metal-binding</keyword>
<dbReference type="InterPro" id="IPR002637">
    <property type="entry name" value="RdgB/HAM1"/>
</dbReference>
<comment type="catalytic activity">
    <reaction evidence="9 10">
        <text>XTP + H2O = XMP + diphosphate + H(+)</text>
        <dbReference type="Rhea" id="RHEA:28610"/>
        <dbReference type="ChEBI" id="CHEBI:15377"/>
        <dbReference type="ChEBI" id="CHEBI:15378"/>
        <dbReference type="ChEBI" id="CHEBI:33019"/>
        <dbReference type="ChEBI" id="CHEBI:57464"/>
        <dbReference type="ChEBI" id="CHEBI:61314"/>
        <dbReference type="EC" id="3.6.1.66"/>
    </reaction>
</comment>
<keyword evidence="13" id="KW-1185">Reference proteome</keyword>
<evidence type="ECO:0000313" key="12">
    <source>
        <dbReference type="EMBL" id="AUO19236.1"/>
    </source>
</evidence>
<dbReference type="SUPFAM" id="SSF52972">
    <property type="entry name" value="ITPase-like"/>
    <property type="match status" value="1"/>
</dbReference>
<accession>A0A2K9P1V8</accession>
<feature type="binding site" evidence="10">
    <location>
        <position position="70"/>
    </location>
    <ligand>
        <name>Mg(2+)</name>
        <dbReference type="ChEBI" id="CHEBI:18420"/>
    </ligand>
</feature>
<dbReference type="GO" id="GO:0017111">
    <property type="term" value="F:ribonucleoside triphosphate phosphatase activity"/>
    <property type="evidence" value="ECO:0007669"/>
    <property type="project" value="InterPro"/>
</dbReference>
<dbReference type="EC" id="3.6.1.66" evidence="10"/>
<evidence type="ECO:0000256" key="4">
    <source>
        <dbReference type="ARBA" id="ARBA00022741"/>
    </source>
</evidence>
<comment type="caution">
    <text evidence="10">Lacks conserved residue(s) required for the propagation of feature annotation.</text>
</comment>
<dbReference type="PANTHER" id="PTHR11067:SF9">
    <property type="entry name" value="INOSINE TRIPHOSPHATE PYROPHOSPHATASE"/>
    <property type="match status" value="1"/>
</dbReference>
<evidence type="ECO:0000256" key="2">
    <source>
        <dbReference type="ARBA" id="ARBA00011738"/>
    </source>
</evidence>
<dbReference type="GO" id="GO:0005829">
    <property type="term" value="C:cytosol"/>
    <property type="evidence" value="ECO:0007669"/>
    <property type="project" value="TreeGrafter"/>
</dbReference>
<feature type="binding site" evidence="10">
    <location>
        <begin position="183"/>
        <end position="184"/>
    </location>
    <ligand>
        <name>substrate</name>
    </ligand>
</feature>
<dbReference type="AlphaFoldDB" id="A0A2K9P1V8"/>
<dbReference type="PANTHER" id="PTHR11067">
    <property type="entry name" value="INOSINE TRIPHOSPHATE PYROPHOSPHATASE/HAM1 PROTEIN"/>
    <property type="match status" value="1"/>
</dbReference>
<dbReference type="EMBL" id="CP020991">
    <property type="protein sequence ID" value="AUO19236.1"/>
    <property type="molecule type" value="Genomic_DNA"/>
</dbReference>
<organism evidence="12 13">
    <name type="scientific">Monoglobus pectinilyticus</name>
    <dbReference type="NCBI Taxonomy" id="1981510"/>
    <lineage>
        <taxon>Bacteria</taxon>
        <taxon>Bacillati</taxon>
        <taxon>Bacillota</taxon>
        <taxon>Clostridia</taxon>
        <taxon>Monoglobales</taxon>
        <taxon>Monoglobaceae</taxon>
        <taxon>Monoglobus</taxon>
    </lineage>
</organism>
<dbReference type="OrthoDB" id="9807456at2"/>
<reference evidence="12 13" key="1">
    <citation type="submission" date="2017-04" db="EMBL/GenBank/DDBJ databases">
        <title>Monoglobus pectinilyticus 14 draft genome.</title>
        <authorList>
            <person name="Kim C."/>
            <person name="Rosendale D.I."/>
            <person name="Kelly W.J."/>
            <person name="Tannock G.W."/>
            <person name="Patchett M.L."/>
            <person name="Jordens J.Z."/>
        </authorList>
    </citation>
    <scope>NUCLEOTIDE SEQUENCE [LARGE SCALE GENOMIC DNA]</scope>
    <source>
        <strain evidence="12 13">14</strain>
    </source>
</reference>
<sequence>MKKYVLASKNKHKADEIKEILGENFEIQTMDEAGIGNLEIIEDGSTFEENAEKKAIEVFKATGLPTIADDSGLCVDALSGKPGIFTARFAGENATDDENIDKLLLEMSEVNEENRTAKFVCVIAVIDKNISENTQFFRGECNGYITKKRAGTSGFGYDPIFYYPEKQCTLSELGSNEKNKISHRYKALKKFAESI</sequence>
<feature type="active site" description="Proton acceptor" evidence="10">
    <location>
        <position position="70"/>
    </location>
</feature>
<feature type="binding site" evidence="10">
    <location>
        <begin position="155"/>
        <end position="158"/>
    </location>
    <ligand>
        <name>substrate</name>
    </ligand>
</feature>
<dbReference type="InterPro" id="IPR029001">
    <property type="entry name" value="ITPase-like_fam"/>
</dbReference>
<comment type="catalytic activity">
    <reaction evidence="10">
        <text>ITP + H2O = IMP + diphosphate + H(+)</text>
        <dbReference type="Rhea" id="RHEA:29399"/>
        <dbReference type="ChEBI" id="CHEBI:15377"/>
        <dbReference type="ChEBI" id="CHEBI:15378"/>
        <dbReference type="ChEBI" id="CHEBI:33019"/>
        <dbReference type="ChEBI" id="CHEBI:58053"/>
        <dbReference type="ChEBI" id="CHEBI:61402"/>
        <dbReference type="EC" id="3.6.1.66"/>
    </reaction>
</comment>
<dbReference type="GO" id="GO:0035870">
    <property type="term" value="F:dITP diphosphatase activity"/>
    <property type="evidence" value="ECO:0007669"/>
    <property type="project" value="UniProtKB-UniRule"/>
</dbReference>
<gene>
    <name evidence="12" type="ORF">B9O19_01070</name>
</gene>
<dbReference type="NCBIfam" id="TIGR00042">
    <property type="entry name" value="RdgB/HAM1 family non-canonical purine NTP pyrophosphatase"/>
    <property type="match status" value="1"/>
</dbReference>
<keyword evidence="7 10" id="KW-0546">Nucleotide metabolism</keyword>
<evidence type="ECO:0000256" key="10">
    <source>
        <dbReference type="HAMAP-Rule" id="MF_01405"/>
    </source>
</evidence>
<evidence type="ECO:0000256" key="6">
    <source>
        <dbReference type="ARBA" id="ARBA00022842"/>
    </source>
</evidence>
<dbReference type="GeneID" id="98062481"/>
<evidence type="ECO:0000256" key="8">
    <source>
        <dbReference type="ARBA" id="ARBA00051875"/>
    </source>
</evidence>
<proteinExistence type="inferred from homology"/>
<evidence type="ECO:0000256" key="9">
    <source>
        <dbReference type="ARBA" id="ARBA00052017"/>
    </source>
</evidence>
<feature type="binding site" evidence="10">
    <location>
        <begin position="8"/>
        <end position="13"/>
    </location>
    <ligand>
        <name>substrate</name>
    </ligand>
</feature>
<dbReference type="Proteomes" id="UP000235589">
    <property type="component" value="Chromosome"/>
</dbReference>
<dbReference type="GO" id="GO:0009146">
    <property type="term" value="P:purine nucleoside triphosphate catabolic process"/>
    <property type="evidence" value="ECO:0007669"/>
    <property type="project" value="UniProtKB-UniRule"/>
</dbReference>
<comment type="similarity">
    <text evidence="1 10 11">Belongs to the HAM1 NTPase family.</text>
</comment>
<dbReference type="HAMAP" id="MF_01405">
    <property type="entry name" value="Non_canon_purine_NTPase"/>
    <property type="match status" value="1"/>
</dbReference>
<name>A0A2K9P1V8_9FIRM</name>
<evidence type="ECO:0000256" key="7">
    <source>
        <dbReference type="ARBA" id="ARBA00023080"/>
    </source>
</evidence>
<comment type="catalytic activity">
    <reaction evidence="8 10">
        <text>dITP + H2O = dIMP + diphosphate + H(+)</text>
        <dbReference type="Rhea" id="RHEA:28342"/>
        <dbReference type="ChEBI" id="CHEBI:15377"/>
        <dbReference type="ChEBI" id="CHEBI:15378"/>
        <dbReference type="ChEBI" id="CHEBI:33019"/>
        <dbReference type="ChEBI" id="CHEBI:61194"/>
        <dbReference type="ChEBI" id="CHEBI:61382"/>
        <dbReference type="EC" id="3.6.1.66"/>
    </reaction>
</comment>
<dbReference type="Pfam" id="PF01725">
    <property type="entry name" value="Ham1p_like"/>
    <property type="match status" value="1"/>
</dbReference>
<dbReference type="GO" id="GO:0009117">
    <property type="term" value="P:nucleotide metabolic process"/>
    <property type="evidence" value="ECO:0007669"/>
    <property type="project" value="UniProtKB-KW"/>
</dbReference>
<comment type="cofactor">
    <cofactor evidence="10">
        <name>Mg(2+)</name>
        <dbReference type="ChEBI" id="CHEBI:18420"/>
    </cofactor>
    <text evidence="10">Binds 1 Mg(2+) ion per subunit.</text>
</comment>
<dbReference type="InterPro" id="IPR020922">
    <property type="entry name" value="dITP/XTP_pyrophosphatase"/>
</dbReference>
<dbReference type="FunFam" id="3.90.950.10:FF:000001">
    <property type="entry name" value="dITP/XTP pyrophosphatase"/>
    <property type="match status" value="1"/>
</dbReference>
<keyword evidence="4 10" id="KW-0547">Nucleotide-binding</keyword>
<evidence type="ECO:0000256" key="11">
    <source>
        <dbReference type="RuleBase" id="RU003781"/>
    </source>
</evidence>
<dbReference type="NCBIfam" id="NF011397">
    <property type="entry name" value="PRK14822.1"/>
    <property type="match status" value="1"/>
</dbReference>
<dbReference type="GO" id="GO:0036222">
    <property type="term" value="F:XTP diphosphatase activity"/>
    <property type="evidence" value="ECO:0007669"/>
    <property type="project" value="UniProtKB-UniRule"/>
</dbReference>
<feature type="binding site" evidence="10">
    <location>
        <position position="71"/>
    </location>
    <ligand>
        <name>substrate</name>
    </ligand>
</feature>
<comment type="function">
    <text evidence="10">Pyrophosphatase that catalyzes the hydrolysis of nucleoside triphosphates to their monophosphate derivatives, with a high preference for the non-canonical purine nucleotides XTP (xanthosine triphosphate), dITP (deoxyinosine triphosphate) and ITP. Seems to function as a house-cleaning enzyme that removes non-canonical purine nucleotides from the nucleotide pool, thus preventing their incorporation into DNA/RNA and avoiding chromosomal lesions.</text>
</comment>
<evidence type="ECO:0000256" key="5">
    <source>
        <dbReference type="ARBA" id="ARBA00022801"/>
    </source>
</evidence>